<organism evidence="1 2">
    <name type="scientific">Paraglaciecola psychrophila 170</name>
    <dbReference type="NCBI Taxonomy" id="1129794"/>
    <lineage>
        <taxon>Bacteria</taxon>
        <taxon>Pseudomonadati</taxon>
        <taxon>Pseudomonadota</taxon>
        <taxon>Gammaproteobacteria</taxon>
        <taxon>Alteromonadales</taxon>
        <taxon>Alteromonadaceae</taxon>
        <taxon>Paraglaciecola</taxon>
    </lineage>
</organism>
<dbReference type="STRING" id="1129794.C427_2637"/>
<gene>
    <name evidence="1" type="ORF">C427_2637</name>
</gene>
<dbReference type="AlphaFoldDB" id="M4RMF8"/>
<keyword evidence="2" id="KW-1185">Reference proteome</keyword>
<dbReference type="HOGENOM" id="CLU_2937473_0_0_6"/>
<dbReference type="EMBL" id="CP003837">
    <property type="protein sequence ID" value="AGH44746.1"/>
    <property type="molecule type" value="Genomic_DNA"/>
</dbReference>
<proteinExistence type="predicted"/>
<reference evidence="1 2" key="1">
    <citation type="journal article" date="2013" name="Genome Announc.">
        <title>Complete Genome Sequence of Glaciecola psychrophila Strain 170T.</title>
        <authorList>
            <person name="Yin J."/>
            <person name="Chen J."/>
            <person name="Liu G."/>
            <person name="Yu Y."/>
            <person name="Song L."/>
            <person name="Wang X."/>
            <person name="Qu X."/>
        </authorList>
    </citation>
    <scope>NUCLEOTIDE SEQUENCE [LARGE SCALE GENOMIC DNA]</scope>
    <source>
        <strain evidence="1 2">170</strain>
    </source>
</reference>
<dbReference type="RefSeq" id="WP_015430824.1">
    <property type="nucleotide sequence ID" value="NC_020514.1"/>
</dbReference>
<evidence type="ECO:0000313" key="2">
    <source>
        <dbReference type="Proteomes" id="UP000011864"/>
    </source>
</evidence>
<dbReference type="KEGG" id="gps:C427_2637"/>
<dbReference type="Proteomes" id="UP000011864">
    <property type="component" value="Chromosome"/>
</dbReference>
<name>M4RMF8_9ALTE</name>
<dbReference type="PATRIC" id="fig|1129794.4.peg.2616"/>
<sequence>MLRWIVLLFSIITCLNAKPSNNLTSLDDNGIQKWEPKVFFGKTIYSIDEHKGRLALQAIS</sequence>
<evidence type="ECO:0000313" key="1">
    <source>
        <dbReference type="EMBL" id="AGH44746.1"/>
    </source>
</evidence>
<protein>
    <submittedName>
        <fullName evidence="1">Uncharacterized protein</fullName>
    </submittedName>
</protein>
<accession>M4RMF8</accession>